<feature type="compositionally biased region" description="Low complexity" evidence="1">
    <location>
        <begin position="599"/>
        <end position="635"/>
    </location>
</feature>
<feature type="region of interest" description="Disordered" evidence="1">
    <location>
        <begin position="337"/>
        <end position="356"/>
    </location>
</feature>
<accession>A0A1S3P6N0</accession>
<feature type="compositionally biased region" description="Acidic residues" evidence="1">
    <location>
        <begin position="216"/>
        <end position="229"/>
    </location>
</feature>
<organism evidence="3 4">
    <name type="scientific">Salmo salar</name>
    <name type="common">Atlantic salmon</name>
    <dbReference type="NCBI Taxonomy" id="8030"/>
    <lineage>
        <taxon>Eukaryota</taxon>
        <taxon>Metazoa</taxon>
        <taxon>Chordata</taxon>
        <taxon>Craniata</taxon>
        <taxon>Vertebrata</taxon>
        <taxon>Euteleostomi</taxon>
        <taxon>Actinopterygii</taxon>
        <taxon>Neopterygii</taxon>
        <taxon>Teleostei</taxon>
        <taxon>Protacanthopterygii</taxon>
        <taxon>Salmoniformes</taxon>
        <taxon>Salmonidae</taxon>
        <taxon>Salmoninae</taxon>
        <taxon>Salmo</taxon>
    </lineage>
</organism>
<feature type="region of interest" description="Disordered" evidence="1">
    <location>
        <begin position="918"/>
        <end position="943"/>
    </location>
</feature>
<dbReference type="GO" id="GO:0016973">
    <property type="term" value="P:poly(A)+ mRNA export from nucleus"/>
    <property type="evidence" value="ECO:0007669"/>
    <property type="project" value="TreeGrafter"/>
</dbReference>
<feature type="region of interest" description="Disordered" evidence="1">
    <location>
        <begin position="827"/>
        <end position="851"/>
    </location>
</feature>
<reference evidence="4" key="1">
    <citation type="submission" date="2025-08" db="UniProtKB">
        <authorList>
            <consortium name="RefSeq"/>
        </authorList>
    </citation>
    <scope>IDENTIFICATION</scope>
</reference>
<gene>
    <name evidence="4" type="primary">LOC106583515</name>
</gene>
<proteinExistence type="predicted"/>
<dbReference type="RefSeq" id="XP_014023263.2">
    <property type="nucleotide sequence ID" value="XM_014167788.2"/>
</dbReference>
<dbReference type="GeneID" id="106583515"/>
<feature type="region of interest" description="Disordered" evidence="1">
    <location>
        <begin position="168"/>
        <end position="187"/>
    </location>
</feature>
<evidence type="ECO:0000256" key="1">
    <source>
        <dbReference type="SAM" id="MobiDB-lite"/>
    </source>
</evidence>
<evidence type="ECO:0000259" key="2">
    <source>
        <dbReference type="Pfam" id="PF15663"/>
    </source>
</evidence>
<feature type="domain" description="Zinc-finger CCCH" evidence="2">
    <location>
        <begin position="81"/>
        <end position="171"/>
    </location>
</feature>
<feature type="compositionally biased region" description="Polar residues" evidence="1">
    <location>
        <begin position="707"/>
        <end position="716"/>
    </location>
</feature>
<feature type="region of interest" description="Disordered" evidence="1">
    <location>
        <begin position="466"/>
        <end position="486"/>
    </location>
</feature>
<sequence length="943" mass="103069">MIMHGPMSQGYVHNSLKLKMTQFFDGLHTYKTCHPLSMFGMLWIDVYDSVFQFLPISSNFAQPLKRSGTTFHNPQPDQLHAKGDRCPFRHCDAAKGSEVVCSLWQESRCFRQVCKFRHMEIKKNRKEMACYWENQPAGCQKPHCAFHHEKPHFIDGQYVPPNKSFALKEEEEPHEDPLPPVSAPIPVNPQLRGVIKAETQENVPSPTHPPVVINPADDDEDEDDQFSEGEDSRYGSDGSRVVSPRKMAVASNSDDSLNFGVRTLEEIRLRKALKASMRIAGYPVPGQGSDQRNNGMSSEKENMKSFIRPSLFTAKDEVPAEGDIPMNRRLAERLGRNMEEDEMDLPPRKAVKPVRDRLGLPVEPIAASESAESNSKTTASEVIRIKTLEEIRHEKLAKTQGQGDDHRPSVPDTTASKASKRSAAVKSAAGLHVKTFSEILHAKRKLEEDQGPSLRKTKLLAVEAALGNSQRPPEPAMPMRVVPPGGRVKVKTLEEIRREKAARMQALGQEASNGKIPGSALASKEEGAKKSCILRINKPASAAITTTQKTSEVTKKEKPAEPAAVATEATPANGSSVNVKTFEEIMHEKRLRRQRLQEEQASSTSHSEQASSTSHSEQASSTSHSEQASSTSHSEGFAKAESTQKQAGGPAPQREKRVWVSPSAASSHPTITLEAPAQAPKAPSPLLCATLSPQQGTPLRQAEPDSPSLSPRSFSTAPGKRERGSPGGSSPPKQAALASATSPRTSVEEAPVEKAGQATEAKVRPKLNVRPSVIKPAAQVKPGQKRRAAERSAVAAVKPLNCTSTAQDEPPQELPCKLREVSFPSSRIQAQISPMVPRSPPTIPGLGRSSSPLREEFQVVPVKQHSPAIPTAAPDTYIVPQSSLVKTPTQPKTRRSTVSSSAMDEFDELMIEFTDDRLEDDLELDPGKGEDDYLLELSEMIDS</sequence>
<feature type="compositionally biased region" description="Basic and acidic residues" evidence="1">
    <location>
        <begin position="383"/>
        <end position="409"/>
    </location>
</feature>
<dbReference type="KEGG" id="sasa:106583515"/>
<feature type="region of interest" description="Disordered" evidence="1">
    <location>
        <begin position="199"/>
        <end position="242"/>
    </location>
</feature>
<feature type="region of interest" description="Disordered" evidence="1">
    <location>
        <begin position="363"/>
        <end position="428"/>
    </location>
</feature>
<evidence type="ECO:0000313" key="3">
    <source>
        <dbReference type="Proteomes" id="UP001652741"/>
    </source>
</evidence>
<name>A0A1S3P6N0_SALSA</name>
<dbReference type="InterPro" id="IPR041686">
    <property type="entry name" value="Znf-CCCH_3"/>
</dbReference>
<keyword evidence="3" id="KW-1185">Reference proteome</keyword>
<dbReference type="Gene3D" id="4.10.1000.10">
    <property type="entry name" value="Zinc finger, CCCH-type"/>
    <property type="match status" value="1"/>
</dbReference>
<dbReference type="GO" id="GO:0008270">
    <property type="term" value="F:zinc ion binding"/>
    <property type="evidence" value="ECO:0007669"/>
    <property type="project" value="UniProtKB-KW"/>
</dbReference>
<feature type="region of interest" description="Disordered" evidence="1">
    <location>
        <begin position="881"/>
        <end position="904"/>
    </location>
</feature>
<feature type="compositionally biased region" description="Low complexity" evidence="1">
    <location>
        <begin position="415"/>
        <end position="428"/>
    </location>
</feature>
<dbReference type="Pfam" id="PF15663">
    <property type="entry name" value="zf-CCCH_3"/>
    <property type="match status" value="1"/>
</dbReference>
<evidence type="ECO:0000313" key="4">
    <source>
        <dbReference type="RefSeq" id="XP_014023263.2"/>
    </source>
</evidence>
<dbReference type="Proteomes" id="UP001652741">
    <property type="component" value="Chromosome ssa22"/>
</dbReference>
<feature type="region of interest" description="Disordered" evidence="1">
    <location>
        <begin position="504"/>
        <end position="793"/>
    </location>
</feature>
<feature type="compositionally biased region" description="Pro residues" evidence="1">
    <location>
        <begin position="178"/>
        <end position="187"/>
    </location>
</feature>
<feature type="compositionally biased region" description="Polar residues" evidence="1">
    <location>
        <begin position="881"/>
        <end position="902"/>
    </location>
</feature>
<feature type="compositionally biased region" description="Polar residues" evidence="1">
    <location>
        <begin position="370"/>
        <end position="380"/>
    </location>
</feature>
<dbReference type="PANTHER" id="PTHR15725">
    <property type="entry name" value="ZN-FINGER, C-X8-C-X5-C-X3-H TYPE-CONTAINING"/>
    <property type="match status" value="1"/>
</dbReference>
<dbReference type="PANTHER" id="PTHR15725:SF14">
    <property type="entry name" value="ZINC FINGER CCCH DOMAIN-CONTAINING PROTEIN 11A"/>
    <property type="match status" value="1"/>
</dbReference>
<dbReference type="AlphaFoldDB" id="A0A1S3P6N0"/>
<protein>
    <submittedName>
        <fullName evidence="4">Zinc finger CCCH domain-containing protein 11A isoform X1</fullName>
    </submittedName>
</protein>
<feature type="compositionally biased region" description="Low complexity" evidence="1">
    <location>
        <begin position="561"/>
        <end position="572"/>
    </location>
</feature>